<proteinExistence type="predicted"/>
<dbReference type="Gene3D" id="3.30.420.10">
    <property type="entry name" value="Ribonuclease H-like superfamily/Ribonuclease H"/>
    <property type="match status" value="1"/>
</dbReference>
<dbReference type="Pfam" id="PF00929">
    <property type="entry name" value="RNase_T"/>
    <property type="match status" value="1"/>
</dbReference>
<dbReference type="SUPFAM" id="SSF53098">
    <property type="entry name" value="Ribonuclease H-like"/>
    <property type="match status" value="1"/>
</dbReference>
<dbReference type="CDD" id="cd06133">
    <property type="entry name" value="ERI-1_3'hExo_like"/>
    <property type="match status" value="1"/>
</dbReference>
<dbReference type="InterPro" id="IPR036397">
    <property type="entry name" value="RNaseH_sf"/>
</dbReference>
<gene>
    <name evidence="5" type="ORF">SAMN03080606_00985</name>
</gene>
<dbReference type="InterPro" id="IPR012337">
    <property type="entry name" value="RNaseH-like_sf"/>
</dbReference>
<keyword evidence="6" id="KW-1185">Reference proteome</keyword>
<feature type="domain" description="Exonuclease" evidence="4">
    <location>
        <begin position="2"/>
        <end position="192"/>
    </location>
</feature>
<evidence type="ECO:0000256" key="2">
    <source>
        <dbReference type="ARBA" id="ARBA00022801"/>
    </source>
</evidence>
<evidence type="ECO:0000313" key="5">
    <source>
        <dbReference type="EMBL" id="SCY17099.1"/>
    </source>
</evidence>
<dbReference type="RefSeq" id="WP_091540646.1">
    <property type="nucleotide sequence ID" value="NZ_FMUS01000004.1"/>
</dbReference>
<dbReference type="OrthoDB" id="159416at2"/>
<dbReference type="EMBL" id="FMUS01000004">
    <property type="protein sequence ID" value="SCY17099.1"/>
    <property type="molecule type" value="Genomic_DNA"/>
</dbReference>
<dbReference type="PANTHER" id="PTHR23044">
    <property type="entry name" value="3'-5' EXONUCLEASE ERI1-RELATED"/>
    <property type="match status" value="1"/>
</dbReference>
<name>A0A1G5DQR8_9FIRM</name>
<dbReference type="InterPro" id="IPR047201">
    <property type="entry name" value="ERI-1_3'hExo-like"/>
</dbReference>
<dbReference type="AlphaFoldDB" id="A0A1G5DQR8"/>
<dbReference type="GO" id="GO:0000175">
    <property type="term" value="F:3'-5'-RNA exonuclease activity"/>
    <property type="evidence" value="ECO:0007669"/>
    <property type="project" value="InterPro"/>
</dbReference>
<keyword evidence="2" id="KW-0378">Hydrolase</keyword>
<dbReference type="SMART" id="SM00479">
    <property type="entry name" value="EXOIII"/>
    <property type="match status" value="1"/>
</dbReference>
<accession>A0A1G5DQR8</accession>
<sequence length="200" mass="23641">MKYIIFDLEFNSAFKIDRRTKKLMRGNTNPLCPQEIIEIGAVKVNSEFDVIDTFKMFVKPQLYIKVHPKVKQKTGITKEDLLDGISLEDAIESFKGWIEDDDFILCSWGQDDIKELKRNCEFFKIEMNWIKRYCDIQRMCMEYLELPKGMQIGLKKAVEMFNIDVDNKFHKALNDSIYTSKVLKAFNNENSKIHEIKYEN</sequence>
<evidence type="ECO:0000256" key="1">
    <source>
        <dbReference type="ARBA" id="ARBA00022722"/>
    </source>
</evidence>
<evidence type="ECO:0000313" key="6">
    <source>
        <dbReference type="Proteomes" id="UP000198636"/>
    </source>
</evidence>
<evidence type="ECO:0000259" key="4">
    <source>
        <dbReference type="SMART" id="SM00479"/>
    </source>
</evidence>
<dbReference type="GO" id="GO:0003676">
    <property type="term" value="F:nucleic acid binding"/>
    <property type="evidence" value="ECO:0007669"/>
    <property type="project" value="InterPro"/>
</dbReference>
<dbReference type="STRING" id="1120976.SAMN03080606_00985"/>
<dbReference type="Proteomes" id="UP000198636">
    <property type="component" value="Unassembled WGS sequence"/>
</dbReference>
<dbReference type="PANTHER" id="PTHR23044:SF61">
    <property type="entry name" value="3'-5' EXORIBONUCLEASE 1-RELATED"/>
    <property type="match status" value="1"/>
</dbReference>
<protein>
    <submittedName>
        <fullName evidence="5">Inhibitor of the KinA pathway to sporulation, predicted exonuclease</fullName>
    </submittedName>
</protein>
<organism evidence="5 6">
    <name type="scientific">Alkaliphilus peptidifermentans DSM 18978</name>
    <dbReference type="NCBI Taxonomy" id="1120976"/>
    <lineage>
        <taxon>Bacteria</taxon>
        <taxon>Bacillati</taxon>
        <taxon>Bacillota</taxon>
        <taxon>Clostridia</taxon>
        <taxon>Peptostreptococcales</taxon>
        <taxon>Natronincolaceae</taxon>
        <taxon>Alkaliphilus</taxon>
    </lineage>
</organism>
<reference evidence="5 6" key="1">
    <citation type="submission" date="2016-10" db="EMBL/GenBank/DDBJ databases">
        <authorList>
            <person name="de Groot N.N."/>
        </authorList>
    </citation>
    <scope>NUCLEOTIDE SEQUENCE [LARGE SCALE GENOMIC DNA]</scope>
    <source>
        <strain evidence="5 6">DSM 18978</strain>
    </source>
</reference>
<dbReference type="InterPro" id="IPR051274">
    <property type="entry name" value="3-5_Exoribonuclease"/>
</dbReference>
<keyword evidence="3 5" id="KW-0269">Exonuclease</keyword>
<keyword evidence="1" id="KW-0540">Nuclease</keyword>
<evidence type="ECO:0000256" key="3">
    <source>
        <dbReference type="ARBA" id="ARBA00022839"/>
    </source>
</evidence>
<dbReference type="InterPro" id="IPR013520">
    <property type="entry name" value="Ribonucl_H"/>
</dbReference>